<proteinExistence type="predicted"/>
<evidence type="ECO:0000256" key="1">
    <source>
        <dbReference type="SAM" id="SignalP"/>
    </source>
</evidence>
<evidence type="ECO:0000259" key="2">
    <source>
        <dbReference type="SMART" id="SM00499"/>
    </source>
</evidence>
<dbReference type="InterPro" id="IPR051636">
    <property type="entry name" value="Plant_LTP/defense-related"/>
</dbReference>
<feature type="chain" id="PRO_5043833576" description="Bifunctional inhibitor/plant lipid transfer protein/seed storage helical domain-containing protein" evidence="1">
    <location>
        <begin position="27"/>
        <end position="119"/>
    </location>
</feature>
<dbReference type="EMBL" id="JBDFQZ010000013">
    <property type="protein sequence ID" value="KAK9668338.1"/>
    <property type="molecule type" value="Genomic_DNA"/>
</dbReference>
<dbReference type="SMART" id="SM00499">
    <property type="entry name" value="AAI"/>
    <property type="match status" value="1"/>
</dbReference>
<dbReference type="InterPro" id="IPR027923">
    <property type="entry name" value="Hydrophob_seed_dom"/>
</dbReference>
<dbReference type="InterPro" id="IPR016140">
    <property type="entry name" value="Bifunc_inhib/LTP/seed_store"/>
</dbReference>
<dbReference type="SUPFAM" id="SSF47699">
    <property type="entry name" value="Bifunctional inhibitor/lipid-transfer protein/seed storage 2S albumin"/>
    <property type="match status" value="1"/>
</dbReference>
<reference evidence="3" key="1">
    <citation type="submission" date="2024-03" db="EMBL/GenBank/DDBJ databases">
        <title>WGS assembly of Saponaria officinalis var. Norfolk2.</title>
        <authorList>
            <person name="Jenkins J."/>
            <person name="Shu S."/>
            <person name="Grimwood J."/>
            <person name="Barry K."/>
            <person name="Goodstein D."/>
            <person name="Schmutz J."/>
            <person name="Leebens-Mack J."/>
            <person name="Osbourn A."/>
        </authorList>
    </citation>
    <scope>NUCLEOTIDE SEQUENCE [LARGE SCALE GENOMIC DNA]</scope>
    <source>
        <strain evidence="3">JIC</strain>
    </source>
</reference>
<organism evidence="3 4">
    <name type="scientific">Saponaria officinalis</name>
    <name type="common">Common soapwort</name>
    <name type="synonym">Lychnis saponaria</name>
    <dbReference type="NCBI Taxonomy" id="3572"/>
    <lineage>
        <taxon>Eukaryota</taxon>
        <taxon>Viridiplantae</taxon>
        <taxon>Streptophyta</taxon>
        <taxon>Embryophyta</taxon>
        <taxon>Tracheophyta</taxon>
        <taxon>Spermatophyta</taxon>
        <taxon>Magnoliopsida</taxon>
        <taxon>eudicotyledons</taxon>
        <taxon>Gunneridae</taxon>
        <taxon>Pentapetalae</taxon>
        <taxon>Caryophyllales</taxon>
        <taxon>Caryophyllaceae</taxon>
        <taxon>Caryophylleae</taxon>
        <taxon>Saponaria</taxon>
    </lineage>
</organism>
<protein>
    <recommendedName>
        <fullName evidence="2">Bifunctional inhibitor/plant lipid transfer protein/seed storage helical domain-containing protein</fullName>
    </recommendedName>
</protein>
<sequence>MATKTGITTITVLILLNTVFFTLVTANNPNNPQGKCPIDALKLRVCANLLNNLLGIKIGSPQKEPCCSLIRGLADVDAAACVCTALKAKVLGLKLNVPLSLSLLLNECGCKVPKDFTCP</sequence>
<feature type="domain" description="Bifunctional inhibitor/plant lipid transfer protein/seed storage helical" evidence="2">
    <location>
        <begin position="36"/>
        <end position="118"/>
    </location>
</feature>
<dbReference type="Pfam" id="PF14547">
    <property type="entry name" value="Hydrophob_seed"/>
    <property type="match status" value="1"/>
</dbReference>
<comment type="caution">
    <text evidence="3">The sequence shown here is derived from an EMBL/GenBank/DDBJ whole genome shotgun (WGS) entry which is preliminary data.</text>
</comment>
<dbReference type="Gene3D" id="1.10.110.10">
    <property type="entry name" value="Plant lipid-transfer and hydrophobic proteins"/>
    <property type="match status" value="1"/>
</dbReference>
<accession>A0AAW1GU78</accession>
<dbReference type="CDD" id="cd01958">
    <property type="entry name" value="HPS_like"/>
    <property type="match status" value="1"/>
</dbReference>
<feature type="signal peptide" evidence="1">
    <location>
        <begin position="1"/>
        <end position="26"/>
    </location>
</feature>
<dbReference type="PANTHER" id="PTHR31731">
    <property type="match status" value="1"/>
</dbReference>
<keyword evidence="4" id="KW-1185">Reference proteome</keyword>
<dbReference type="InterPro" id="IPR036312">
    <property type="entry name" value="Bifun_inhib/LTP/seed_sf"/>
</dbReference>
<keyword evidence="1" id="KW-0732">Signal</keyword>
<evidence type="ECO:0000313" key="3">
    <source>
        <dbReference type="EMBL" id="KAK9668338.1"/>
    </source>
</evidence>
<name>A0AAW1GU78_SAPOF</name>
<dbReference type="AlphaFoldDB" id="A0AAW1GU78"/>
<gene>
    <name evidence="3" type="ORF">RND81_13G053100</name>
</gene>
<dbReference type="Proteomes" id="UP001443914">
    <property type="component" value="Unassembled WGS sequence"/>
</dbReference>
<evidence type="ECO:0000313" key="4">
    <source>
        <dbReference type="Proteomes" id="UP001443914"/>
    </source>
</evidence>